<feature type="transmembrane region" description="Helical" evidence="1">
    <location>
        <begin position="12"/>
        <end position="35"/>
    </location>
</feature>
<feature type="transmembrane region" description="Helical" evidence="1">
    <location>
        <begin position="55"/>
        <end position="73"/>
    </location>
</feature>
<dbReference type="KEGG" id="vg:26796963"/>
<evidence type="ECO:0000313" key="3">
    <source>
        <dbReference type="Proteomes" id="UP000030200"/>
    </source>
</evidence>
<dbReference type="OrthoDB" id="15993at10239"/>
<accession>A0A0A0RLG2</accession>
<feature type="transmembrane region" description="Helical" evidence="1">
    <location>
        <begin position="85"/>
        <end position="104"/>
    </location>
</feature>
<name>A0A0A0RLG2_9CAUD</name>
<dbReference type="GeneID" id="26796963"/>
<keyword evidence="1" id="KW-1133">Transmembrane helix</keyword>
<keyword evidence="1" id="KW-0812">Transmembrane</keyword>
<evidence type="ECO:0000313" key="2">
    <source>
        <dbReference type="EMBL" id="AIW02688.1"/>
    </source>
</evidence>
<keyword evidence="3" id="KW-1185">Reference proteome</keyword>
<organism evidence="2 3">
    <name type="scientific">Streptomyces phage Jay2Jay</name>
    <dbReference type="NCBI Taxonomy" id="1556290"/>
    <lineage>
        <taxon>Viruses</taxon>
        <taxon>Duplodnaviria</taxon>
        <taxon>Heunggongvirae</taxon>
        <taxon>Uroviricota</taxon>
        <taxon>Caudoviricetes</taxon>
        <taxon>Stanwilliamsviridae</taxon>
        <taxon>Boydwoodruffvirinae</taxon>
        <taxon>Samistivirus</taxon>
        <taxon>Samistivirus jay2jay</taxon>
    </lineage>
</organism>
<dbReference type="RefSeq" id="YP_009225915.1">
    <property type="nucleotide sequence ID" value="NC_029098.1"/>
</dbReference>
<dbReference type="Proteomes" id="UP000030200">
    <property type="component" value="Segment"/>
</dbReference>
<evidence type="ECO:0000256" key="1">
    <source>
        <dbReference type="SAM" id="Phobius"/>
    </source>
</evidence>
<reference evidence="2 3" key="1">
    <citation type="submission" date="2014-09" db="EMBL/GenBank/DDBJ databases">
        <authorList>
            <person name="Gicewicz E.A."/>
            <person name="Hiryak K.M."/>
            <person name="Horoschock A.N."/>
            <person name="Kneeream E.R."/>
            <person name="Luchetta J."/>
            <person name="Mikolon A.R."/>
            <person name="Smith S.N."/>
            <person name="Svintozelskiy S."/>
            <person name="Yucha M.L."/>
            <person name="Manna D.P."/>
            <person name="Pidcock K.A."/>
            <person name="Laing C.E."/>
            <person name="Schaff J.E."/>
            <person name="Dashiell C.L."/>
            <person name="Macialek J.A."/>
            <person name="Anders K.R."/>
            <person name="Braun M.A."/>
            <person name="Delesalle V.A."/>
            <person name="Hughes L.E."/>
            <person name="Ware V.C."/>
            <person name="Bradley K.W."/>
            <person name="Barker L.P."/>
            <person name="Asai D.J."/>
            <person name="Bowman C.A."/>
            <person name="Russell D.A."/>
            <person name="Pope W.H."/>
            <person name="Jacobs-Sera D."/>
            <person name="Hendrix R.W."/>
            <person name="Hatfull G.F."/>
        </authorList>
    </citation>
    <scope>NUCLEOTIDE SEQUENCE [LARGE SCALE GENOMIC DNA]</scope>
</reference>
<feature type="transmembrane region" description="Helical" evidence="1">
    <location>
        <begin position="110"/>
        <end position="127"/>
    </location>
</feature>
<gene>
    <name evidence="2" type="primary">234</name>
    <name evidence="2" type="ORF">PBI_JAY2JAY_234</name>
</gene>
<proteinExistence type="predicted"/>
<protein>
    <submittedName>
        <fullName evidence="2">Uncharacterized protein</fullName>
    </submittedName>
</protein>
<dbReference type="EMBL" id="KM652554">
    <property type="protein sequence ID" value="AIW02688.1"/>
    <property type="molecule type" value="Genomic_DNA"/>
</dbReference>
<keyword evidence="1" id="KW-0472">Membrane</keyword>
<sequence>MSRISTALVKVFKHPLVVIEVIVAVGLLVSGLYAVGPWYVTNATTPIGQAIDSTIVRMAIGGFYTISAGASLWGAFRSAGEDRTIGLFLMFLSYSFMTILRWLAIGFTPLTWIFSLTLALIVAFLYFRIRLLR</sequence>